<evidence type="ECO:0000256" key="2">
    <source>
        <dbReference type="ARBA" id="ARBA00008312"/>
    </source>
</evidence>
<dbReference type="STRING" id="546364.SAMN04489730_1196"/>
<feature type="binding site" evidence="9">
    <location>
        <position position="36"/>
    </location>
    <ligand>
        <name>FAD</name>
        <dbReference type="ChEBI" id="CHEBI:57692"/>
    </ligand>
</feature>
<keyword evidence="13" id="KW-1185">Reference proteome</keyword>
<sequence length="448" mass="48764">MSRSLRVAVVGAGPAGIYAADILDKSDADVRIDLFERMPAPFGLIRYGVAPDHPRIKGIVTALHKVLDKPNIRLLGNVDYGTDIKLDELREFYDAVIFSTGASADRALDIPGIDLDGSYGAADFVSWYDGHPDVPRTWPLNASSVAVLGVGNVALDVARILAKTADELLTTDIPDNVYQGLKASPVTDVHVFGRRGPAQAKFTPLELRELDHSPNVEVIVYPEDIEFDDGSIAALRASKQIDMVVKTLQEWAIREPGTRPRRLHLHFFHSPSEVLGEGGRVTGLRTERTELTGDGTVRGTGEFHDWDVQAVYRAVGYLSSHLPEIPFDHGRGVVPNQAGRVLDLDENQLPGVYVTGWIKRGPVGLIGHTKGDAAETIASLLADADTLAPPKFTSPDAILDFLAARGIPFTTWEGWGKLDAHEKALGLAAGRERIKVVEREEMTRVSRG</sequence>
<evidence type="ECO:0000313" key="13">
    <source>
        <dbReference type="Proteomes" id="UP000182740"/>
    </source>
</evidence>
<dbReference type="Proteomes" id="UP000182740">
    <property type="component" value="Unassembled WGS sequence"/>
</dbReference>
<comment type="similarity">
    <text evidence="2">Belongs to the ferredoxin--NADP reductase type 1 family.</text>
</comment>
<dbReference type="PIRSF" id="PIRSF000362">
    <property type="entry name" value="FNR"/>
    <property type="match status" value="1"/>
</dbReference>
<dbReference type="InterPro" id="IPR023753">
    <property type="entry name" value="FAD/NAD-binding_dom"/>
</dbReference>
<evidence type="ECO:0000256" key="5">
    <source>
        <dbReference type="ARBA" id="ARBA00022827"/>
    </source>
</evidence>
<evidence type="ECO:0000256" key="7">
    <source>
        <dbReference type="ARBA" id="ARBA00023002"/>
    </source>
</evidence>
<dbReference type="RefSeq" id="WP_245804893.1">
    <property type="nucleotide sequence ID" value="NZ_FPJG01000006.1"/>
</dbReference>
<dbReference type="PRINTS" id="PR00419">
    <property type="entry name" value="ADXRDTASE"/>
</dbReference>
<evidence type="ECO:0000256" key="9">
    <source>
        <dbReference type="PIRSR" id="PIRSR000362-1"/>
    </source>
</evidence>
<dbReference type="Pfam" id="PF07992">
    <property type="entry name" value="Pyr_redox_2"/>
    <property type="match status" value="1"/>
</dbReference>
<dbReference type="EMBL" id="FPJG01000006">
    <property type="protein sequence ID" value="SFW53036.1"/>
    <property type="molecule type" value="Genomic_DNA"/>
</dbReference>
<dbReference type="AlphaFoldDB" id="A0A1K1PZV4"/>
<dbReference type="Gene3D" id="3.40.50.720">
    <property type="entry name" value="NAD(P)-binding Rossmann-like Domain"/>
    <property type="match status" value="1"/>
</dbReference>
<name>A0A1K1PZV4_9PSEU</name>
<gene>
    <name evidence="12" type="ORF">SAMN04489730_1196</name>
</gene>
<evidence type="ECO:0000256" key="1">
    <source>
        <dbReference type="ARBA" id="ARBA00001974"/>
    </source>
</evidence>
<feature type="binding site" evidence="9">
    <location>
        <position position="44"/>
    </location>
    <ligand>
        <name>FAD</name>
        <dbReference type="ChEBI" id="CHEBI:57692"/>
    </ligand>
</feature>
<feature type="binding site" evidence="9">
    <location>
        <position position="15"/>
    </location>
    <ligand>
        <name>FAD</name>
        <dbReference type="ChEBI" id="CHEBI:57692"/>
    </ligand>
</feature>
<dbReference type="InterPro" id="IPR021163">
    <property type="entry name" value="Ferredox_Rdtase_adrenod"/>
</dbReference>
<evidence type="ECO:0000256" key="10">
    <source>
        <dbReference type="PIRSR" id="PIRSR000362-2"/>
    </source>
</evidence>
<dbReference type="Gene3D" id="3.50.50.60">
    <property type="entry name" value="FAD/NAD(P)-binding domain"/>
    <property type="match status" value="1"/>
</dbReference>
<dbReference type="GO" id="GO:0004324">
    <property type="term" value="F:ferredoxin-NADP+ reductase activity"/>
    <property type="evidence" value="ECO:0007669"/>
    <property type="project" value="UniProtKB-EC"/>
</dbReference>
<dbReference type="SUPFAM" id="SSF51971">
    <property type="entry name" value="Nucleotide-binding domain"/>
    <property type="match status" value="2"/>
</dbReference>
<feature type="binding site" evidence="10">
    <location>
        <position position="206"/>
    </location>
    <ligand>
        <name>NADP(+)</name>
        <dbReference type="ChEBI" id="CHEBI:58349"/>
    </ligand>
</feature>
<keyword evidence="5 9" id="KW-0274">FAD</keyword>
<evidence type="ECO:0000256" key="4">
    <source>
        <dbReference type="ARBA" id="ARBA00022630"/>
    </source>
</evidence>
<evidence type="ECO:0000259" key="11">
    <source>
        <dbReference type="Pfam" id="PF07992"/>
    </source>
</evidence>
<proteinExistence type="inferred from homology"/>
<protein>
    <recommendedName>
        <fullName evidence="3">ferredoxin--NADP(+) reductase</fullName>
        <ecNumber evidence="3">1.18.1.2</ecNumber>
    </recommendedName>
</protein>
<dbReference type="InterPro" id="IPR036188">
    <property type="entry name" value="FAD/NAD-bd_sf"/>
</dbReference>
<organism evidence="12 13">
    <name type="scientific">Amycolatopsis australiensis</name>
    <dbReference type="NCBI Taxonomy" id="546364"/>
    <lineage>
        <taxon>Bacteria</taxon>
        <taxon>Bacillati</taxon>
        <taxon>Actinomycetota</taxon>
        <taxon>Actinomycetes</taxon>
        <taxon>Pseudonocardiales</taxon>
        <taxon>Pseudonocardiaceae</taxon>
        <taxon>Amycolatopsis</taxon>
    </lineage>
</organism>
<dbReference type="InterPro" id="IPR055275">
    <property type="entry name" value="Ferredox_Rdtase"/>
</dbReference>
<feature type="binding site" evidence="10">
    <location>
        <begin position="194"/>
        <end position="195"/>
    </location>
    <ligand>
        <name>NADP(+)</name>
        <dbReference type="ChEBI" id="CHEBI:58349"/>
    </ligand>
</feature>
<evidence type="ECO:0000256" key="6">
    <source>
        <dbReference type="ARBA" id="ARBA00022857"/>
    </source>
</evidence>
<reference evidence="13" key="1">
    <citation type="submission" date="2016-11" db="EMBL/GenBank/DDBJ databases">
        <authorList>
            <person name="Varghese N."/>
            <person name="Submissions S."/>
        </authorList>
    </citation>
    <scope>NUCLEOTIDE SEQUENCE [LARGE SCALE GENOMIC DNA]</scope>
    <source>
        <strain evidence="13">DSM 44671</strain>
    </source>
</reference>
<feature type="binding site" evidence="10">
    <location>
        <position position="364"/>
    </location>
    <ligand>
        <name>NADP(+)</name>
        <dbReference type="ChEBI" id="CHEBI:58349"/>
    </ligand>
</feature>
<evidence type="ECO:0000256" key="8">
    <source>
        <dbReference type="ARBA" id="ARBA00047776"/>
    </source>
</evidence>
<keyword evidence="7" id="KW-0560">Oxidoreductase</keyword>
<evidence type="ECO:0000256" key="3">
    <source>
        <dbReference type="ARBA" id="ARBA00013223"/>
    </source>
</evidence>
<keyword evidence="6 10" id="KW-0521">NADP</keyword>
<dbReference type="PANTHER" id="PTHR48467">
    <property type="entry name" value="GLUTAMATE SYNTHASE 1 [NADH], CHLOROPLASTIC-LIKE"/>
    <property type="match status" value="1"/>
</dbReference>
<keyword evidence="4" id="KW-0285">Flavoprotein</keyword>
<accession>A0A1K1PZV4</accession>
<dbReference type="EC" id="1.18.1.2" evidence="3"/>
<feature type="domain" description="FAD/NAD(P)-binding" evidence="11">
    <location>
        <begin position="6"/>
        <end position="168"/>
    </location>
</feature>
<comment type="catalytic activity">
    <reaction evidence="8">
        <text>2 reduced [2Fe-2S]-[ferredoxin] + NADP(+) + H(+) = 2 oxidized [2Fe-2S]-[ferredoxin] + NADPH</text>
        <dbReference type="Rhea" id="RHEA:20125"/>
        <dbReference type="Rhea" id="RHEA-COMP:10000"/>
        <dbReference type="Rhea" id="RHEA-COMP:10001"/>
        <dbReference type="ChEBI" id="CHEBI:15378"/>
        <dbReference type="ChEBI" id="CHEBI:33737"/>
        <dbReference type="ChEBI" id="CHEBI:33738"/>
        <dbReference type="ChEBI" id="CHEBI:57783"/>
        <dbReference type="ChEBI" id="CHEBI:58349"/>
        <dbReference type="EC" id="1.18.1.2"/>
    </reaction>
</comment>
<dbReference type="PANTHER" id="PTHR48467:SF1">
    <property type="entry name" value="GLUTAMATE SYNTHASE 1 [NADH], CHLOROPLASTIC-LIKE"/>
    <property type="match status" value="1"/>
</dbReference>
<comment type="cofactor">
    <cofactor evidence="1 9">
        <name>FAD</name>
        <dbReference type="ChEBI" id="CHEBI:57692"/>
    </cofactor>
</comment>
<feature type="binding site" evidence="9">
    <location>
        <position position="357"/>
    </location>
    <ligand>
        <name>FAD</name>
        <dbReference type="ChEBI" id="CHEBI:57692"/>
    </ligand>
</feature>
<feature type="binding site" evidence="9">
    <location>
        <begin position="364"/>
        <end position="366"/>
    </location>
    <ligand>
        <name>FAD</name>
        <dbReference type="ChEBI" id="CHEBI:57692"/>
    </ligand>
</feature>
<evidence type="ECO:0000313" key="12">
    <source>
        <dbReference type="EMBL" id="SFW53036.1"/>
    </source>
</evidence>